<feature type="compositionally biased region" description="Basic and acidic residues" evidence="1">
    <location>
        <begin position="689"/>
        <end position="699"/>
    </location>
</feature>
<dbReference type="PANTHER" id="PTHR37848">
    <property type="entry name" value="EXPRESSED PROTEIN"/>
    <property type="match status" value="1"/>
</dbReference>
<dbReference type="Pfam" id="PF10199">
    <property type="entry name" value="Adaptin_binding"/>
    <property type="match status" value="1"/>
</dbReference>
<name>A0A086SWG6_HAPC1</name>
<feature type="compositionally biased region" description="Low complexity" evidence="1">
    <location>
        <begin position="667"/>
        <end position="686"/>
    </location>
</feature>
<protein>
    <submittedName>
        <fullName evidence="3">Uncharacterized protein</fullName>
    </submittedName>
</protein>
<feature type="transmembrane region" description="Helical" evidence="2">
    <location>
        <begin position="313"/>
        <end position="333"/>
    </location>
</feature>
<evidence type="ECO:0000256" key="1">
    <source>
        <dbReference type="SAM" id="MobiDB-lite"/>
    </source>
</evidence>
<feature type="compositionally biased region" description="Basic and acidic residues" evidence="1">
    <location>
        <begin position="604"/>
        <end position="619"/>
    </location>
</feature>
<feature type="region of interest" description="Disordered" evidence="1">
    <location>
        <begin position="1"/>
        <end position="89"/>
    </location>
</feature>
<feature type="compositionally biased region" description="Acidic residues" evidence="1">
    <location>
        <begin position="648"/>
        <end position="659"/>
    </location>
</feature>
<comment type="caution">
    <text evidence="3">The sequence shown here is derived from an EMBL/GenBank/DDBJ whole genome shotgun (WGS) entry which is preliminary data.</text>
</comment>
<dbReference type="HOGENOM" id="CLU_374661_0_0_1"/>
<dbReference type="AlphaFoldDB" id="A0A086SWG6"/>
<dbReference type="Proteomes" id="UP000029964">
    <property type="component" value="Unassembled WGS sequence"/>
</dbReference>
<sequence length="741" mass="81738">MGKPSDDDDPAPSPNPATPLGESASSISLHHTSTTSTAAQQAPLSSAGAISQHRYFDEDPTELQADDLPPLYSDHELDRPADPSSSSSVTAIIDPLLPAGAPPLQVQPFVRDKNTDAEYYVDRRLDTDPVFLLSHLERLALVPPRPFVHIRGTHHQSVRKSDGKGTERREIVDFDLHIELTHLLYRDIHTRTPFLREVATPGPFDKVRRGTVFPTRAPGFGGSSRGAGDEESGATPSLEEWCHRFCASRAGLRVFTLERRIDGWDADLVRAKLEALVRATNYRGHVKVDFPVRNARVDVYNSCRTNRWRLTKWIEMLFVFTLLFLFSWPWLFFRTARWEVATVVWGVSATDERGVKRYASLSEEQWYNMWARPIHRAVLQRRQCTLDQADLREEADGPEPRGGFAGAVRAGVEAMGVVNRSFGWGDLAGTAPSPASTTSLAGTSHDLPLTTPYYTATIPIWLDLIASPTEWAASFLSDEAKEVLAVLGGLVLVFPVLPAHDRTRELIREVGRVARDGLGGWEWDGVGLAVGVGEGAAAAEEWDELCAEAGLEFVQLTGKDDDGRRNEFGEKTGIYRAKEALEANDWAQPDAPDLSSEFGDMEEPSDKPASDDHRDRSEDLDPDNLDFGFDRADFEGLRRAIWSAGQVGDEDDPAEEVEEEKARMASGVRGLTRGAGTATAGPETSGGQDGDKSAGLDEDDVAKVERMMRKLQAVREAGEGMGQEQRRRMAARAVEEVMKEL</sequence>
<dbReference type="OrthoDB" id="203796at2759"/>
<feature type="region of interest" description="Disordered" evidence="1">
    <location>
        <begin position="643"/>
        <end position="699"/>
    </location>
</feature>
<dbReference type="EMBL" id="JPKY01000128">
    <property type="protein sequence ID" value="KFH41448.1"/>
    <property type="molecule type" value="Genomic_DNA"/>
</dbReference>
<dbReference type="PANTHER" id="PTHR37848:SF1">
    <property type="entry name" value="SUN DOMAIN-CONTAINING PROTEIN"/>
    <property type="match status" value="1"/>
</dbReference>
<accession>A0A086SWG6</accession>
<keyword evidence="4" id="KW-1185">Reference proteome</keyword>
<keyword evidence="2" id="KW-1133">Transmembrane helix</keyword>
<feature type="compositionally biased region" description="Low complexity" evidence="1">
    <location>
        <begin position="23"/>
        <end position="47"/>
    </location>
</feature>
<evidence type="ECO:0000256" key="2">
    <source>
        <dbReference type="SAM" id="Phobius"/>
    </source>
</evidence>
<reference evidence="4" key="1">
    <citation type="journal article" date="2014" name="Genome Announc.">
        <title>Genome sequence and annotation of Acremonium chrysogenum, producer of the beta-lactam antibiotic cephalosporin C.</title>
        <authorList>
            <person name="Terfehr D."/>
            <person name="Dahlmann T.A."/>
            <person name="Specht T."/>
            <person name="Zadra I."/>
            <person name="Kuernsteiner H."/>
            <person name="Kueck U."/>
        </authorList>
    </citation>
    <scope>NUCLEOTIDE SEQUENCE [LARGE SCALE GENOMIC DNA]</scope>
    <source>
        <strain evidence="4">ATCC 11550 / CBS 779.69 / DSM 880 / IAM 14645 / JCM 23072 / IMI 49137</strain>
    </source>
</reference>
<organism evidence="3 4">
    <name type="scientific">Hapsidospora chrysogenum (strain ATCC 11550 / CBS 779.69 / DSM 880 / IAM 14645 / JCM 23072 / IMI 49137)</name>
    <name type="common">Acremonium chrysogenum</name>
    <dbReference type="NCBI Taxonomy" id="857340"/>
    <lineage>
        <taxon>Eukaryota</taxon>
        <taxon>Fungi</taxon>
        <taxon>Dikarya</taxon>
        <taxon>Ascomycota</taxon>
        <taxon>Pezizomycotina</taxon>
        <taxon>Sordariomycetes</taxon>
        <taxon>Hypocreomycetidae</taxon>
        <taxon>Hypocreales</taxon>
        <taxon>Bionectriaceae</taxon>
        <taxon>Hapsidospora</taxon>
    </lineage>
</organism>
<keyword evidence="2" id="KW-0812">Transmembrane</keyword>
<proteinExistence type="predicted"/>
<evidence type="ECO:0000313" key="4">
    <source>
        <dbReference type="Proteomes" id="UP000029964"/>
    </source>
</evidence>
<evidence type="ECO:0000313" key="3">
    <source>
        <dbReference type="EMBL" id="KFH41448.1"/>
    </source>
</evidence>
<dbReference type="Gene3D" id="3.40.50.11960">
    <property type="match status" value="1"/>
</dbReference>
<gene>
    <name evidence="3" type="ORF">ACRE_078420</name>
</gene>
<feature type="region of interest" description="Disordered" evidence="1">
    <location>
        <begin position="580"/>
        <end position="628"/>
    </location>
</feature>
<keyword evidence="2" id="KW-0472">Membrane</keyword>
<feature type="compositionally biased region" description="Acidic residues" evidence="1">
    <location>
        <begin position="1"/>
        <end position="10"/>
    </location>
</feature>